<dbReference type="RefSeq" id="WP_052222734.1">
    <property type="nucleotide sequence ID" value="NZ_LHUR01000042.1"/>
</dbReference>
<dbReference type="GO" id="GO:0009847">
    <property type="term" value="P:spore germination"/>
    <property type="evidence" value="ECO:0007669"/>
    <property type="project" value="InterPro"/>
</dbReference>
<dbReference type="PANTHER" id="PTHR35789:SF1">
    <property type="entry name" value="SPORE GERMINATION PROTEIN B3"/>
    <property type="match status" value="1"/>
</dbReference>
<evidence type="ECO:0000256" key="7">
    <source>
        <dbReference type="ARBA" id="ARBA00023288"/>
    </source>
</evidence>
<dbReference type="Pfam" id="PF25198">
    <property type="entry name" value="Spore_GerAC_N"/>
    <property type="match status" value="1"/>
</dbReference>
<name>A0A0L6Z5Y9_9CLOT</name>
<accession>A0A0L6Z5Y9</accession>
<dbReference type="AlphaFoldDB" id="A0A0L6Z5Y9"/>
<evidence type="ECO:0000256" key="5">
    <source>
        <dbReference type="ARBA" id="ARBA00023136"/>
    </source>
</evidence>
<dbReference type="Proteomes" id="UP000037043">
    <property type="component" value="Unassembled WGS sequence"/>
</dbReference>
<dbReference type="PROSITE" id="PS51257">
    <property type="entry name" value="PROKAR_LIPOPROTEIN"/>
    <property type="match status" value="1"/>
</dbReference>
<dbReference type="NCBIfam" id="TIGR02887">
    <property type="entry name" value="spore_ger_x_C"/>
    <property type="match status" value="1"/>
</dbReference>
<evidence type="ECO:0000256" key="6">
    <source>
        <dbReference type="ARBA" id="ARBA00023139"/>
    </source>
</evidence>
<keyword evidence="7" id="KW-0449">Lipoprotein</keyword>
<comment type="similarity">
    <text evidence="2">Belongs to the GerABKC lipoprotein family.</text>
</comment>
<proteinExistence type="inferred from homology"/>
<dbReference type="Gene3D" id="3.30.300.210">
    <property type="entry name" value="Nutrient germinant receptor protein C, domain 3"/>
    <property type="match status" value="1"/>
</dbReference>
<dbReference type="InterPro" id="IPR046953">
    <property type="entry name" value="Spore_GerAC-like_C"/>
</dbReference>
<dbReference type="EMBL" id="LHUR01000042">
    <property type="protein sequence ID" value="KOA18385.1"/>
    <property type="molecule type" value="Genomic_DNA"/>
</dbReference>
<sequence length="394" mass="44844">MKFKRVIPLMLLCTLLSGCWDKIEINRKAFVSIIAIDLGENIEKQDEFSKVKSNDTISEEDFKKLNVNFGFPDISELGPQKAGTASEQFVKVKAFSMQDAITELSAKTSRSVHTGHTNLLIFSDEILNYPETVKELLDYFNRQPNVNRTMKVVISDGKAENFLKAVPILEKNVDAYITGVMENNSKNSSIQPVTLNEVLIGLFDGGSAAIPTIEFSKEKEKEILFSGLSLVKNYKMVGNLKIEDMTPLQILKGNVKGGKDTIFKNGHPVEFEIRGIKRNLKLIEDKDPRKLKFKIDVELEGQIKGYYIEKNIFSKKELEEIQDNLNDVLEKKCERVARITQEEYGIDVIGIREYLEKFRPELFSRVKDNWDEVYKSAEIDVSIATKARRIGVTK</sequence>
<keyword evidence="3" id="KW-0309">Germination</keyword>
<evidence type="ECO:0000259" key="8">
    <source>
        <dbReference type="Pfam" id="PF05504"/>
    </source>
</evidence>
<dbReference type="PANTHER" id="PTHR35789">
    <property type="entry name" value="SPORE GERMINATION PROTEIN B3"/>
    <property type="match status" value="1"/>
</dbReference>
<comment type="caution">
    <text evidence="10">The sequence shown here is derived from an EMBL/GenBank/DDBJ whole genome shotgun (WGS) entry which is preliminary data.</text>
</comment>
<feature type="domain" description="Spore germination protein N-terminal" evidence="9">
    <location>
        <begin position="21"/>
        <end position="214"/>
    </location>
</feature>
<evidence type="ECO:0000256" key="3">
    <source>
        <dbReference type="ARBA" id="ARBA00022544"/>
    </source>
</evidence>
<dbReference type="Pfam" id="PF05504">
    <property type="entry name" value="Spore_GerAC"/>
    <property type="match status" value="1"/>
</dbReference>
<dbReference type="InterPro" id="IPR038501">
    <property type="entry name" value="Spore_GerAC_C_sf"/>
</dbReference>
<comment type="subcellular location">
    <subcellularLocation>
        <location evidence="1">Membrane</location>
        <topology evidence="1">Lipid-anchor</topology>
    </subcellularLocation>
</comment>
<evidence type="ECO:0000313" key="11">
    <source>
        <dbReference type="Proteomes" id="UP000037043"/>
    </source>
</evidence>
<dbReference type="InterPro" id="IPR057336">
    <property type="entry name" value="GerAC_N"/>
</dbReference>
<dbReference type="InterPro" id="IPR008844">
    <property type="entry name" value="Spore_GerAC-like"/>
</dbReference>
<evidence type="ECO:0000259" key="9">
    <source>
        <dbReference type="Pfam" id="PF25198"/>
    </source>
</evidence>
<dbReference type="STRING" id="36844.SAMN04488501_101193"/>
<evidence type="ECO:0000256" key="2">
    <source>
        <dbReference type="ARBA" id="ARBA00007886"/>
    </source>
</evidence>
<dbReference type="GO" id="GO:0016020">
    <property type="term" value="C:membrane"/>
    <property type="evidence" value="ECO:0007669"/>
    <property type="project" value="UniProtKB-SubCell"/>
</dbReference>
<evidence type="ECO:0000256" key="4">
    <source>
        <dbReference type="ARBA" id="ARBA00022729"/>
    </source>
</evidence>
<evidence type="ECO:0000256" key="1">
    <source>
        <dbReference type="ARBA" id="ARBA00004635"/>
    </source>
</evidence>
<keyword evidence="4" id="KW-0732">Signal</keyword>
<feature type="domain" description="Spore germination GerAC-like C-terminal" evidence="8">
    <location>
        <begin position="226"/>
        <end position="391"/>
    </location>
</feature>
<evidence type="ECO:0000313" key="10">
    <source>
        <dbReference type="EMBL" id="KOA18385.1"/>
    </source>
</evidence>
<keyword evidence="5" id="KW-0472">Membrane</keyword>
<keyword evidence="6" id="KW-0564">Palmitate</keyword>
<reference evidence="11" key="1">
    <citation type="submission" date="2015-08" db="EMBL/GenBank/DDBJ databases">
        <title>Genome sequence of the strict anaerobe Clostridium homopropionicum LuHBu1 (DSM 5847T).</title>
        <authorList>
            <person name="Poehlein A."/>
            <person name="Beck M."/>
            <person name="Schiel-Bengelsdorf B."/>
            <person name="Bengelsdorf F.R."/>
            <person name="Daniel R."/>
            <person name="Duerre P."/>
        </authorList>
    </citation>
    <scope>NUCLEOTIDE SEQUENCE [LARGE SCALE GENOMIC DNA]</scope>
    <source>
        <strain evidence="11">DSM 5847</strain>
    </source>
</reference>
<dbReference type="PATRIC" id="fig|1121318.3.peg.3282"/>
<protein>
    <submittedName>
        <fullName evidence="10">Spore germination protein B3</fullName>
    </submittedName>
</protein>
<organism evidence="10 11">
    <name type="scientific">Clostridium homopropionicum DSM 5847</name>
    <dbReference type="NCBI Taxonomy" id="1121318"/>
    <lineage>
        <taxon>Bacteria</taxon>
        <taxon>Bacillati</taxon>
        <taxon>Bacillota</taxon>
        <taxon>Clostridia</taxon>
        <taxon>Eubacteriales</taxon>
        <taxon>Clostridiaceae</taxon>
        <taxon>Clostridium</taxon>
    </lineage>
</organism>
<keyword evidence="11" id="KW-1185">Reference proteome</keyword>
<gene>
    <name evidence="10" type="primary">gerBC_4</name>
    <name evidence="10" type="ORF">CLHOM_32870</name>
</gene>